<reference evidence="3" key="2">
    <citation type="submission" date="2021-08" db="EMBL/GenBank/DDBJ databases">
        <authorList>
            <person name="Eriksson T."/>
        </authorList>
    </citation>
    <scope>NUCLEOTIDE SEQUENCE</scope>
    <source>
        <strain evidence="3">Stoneville</strain>
        <tissue evidence="3">Whole head</tissue>
    </source>
</reference>
<protein>
    <recommendedName>
        <fullName evidence="2">Endonuclease/exonuclease/phosphatase domain-containing protein</fullName>
    </recommendedName>
</protein>
<gene>
    <name evidence="3" type="ORF">GEV33_002426</name>
</gene>
<dbReference type="Gene3D" id="3.60.10.10">
    <property type="entry name" value="Endonuclease/exonuclease/phosphatase"/>
    <property type="match status" value="1"/>
</dbReference>
<dbReference type="AlphaFoldDB" id="A0A8J6HTC4"/>
<evidence type="ECO:0000313" key="3">
    <source>
        <dbReference type="EMBL" id="KAH0820365.1"/>
    </source>
</evidence>
<keyword evidence="4" id="KW-1185">Reference proteome</keyword>
<sequence length="462" mass="52113">MLPATLSRPYTKATSQLLPWCKAALREQVDIVATSEPNRNKTGGQRNTYANHNKDLWKRVYIRPSPIIDLEEFNWNLQELEQDARSKTKNIVLTGDFNSKHTVWGGEVTDKRGKVLLEWTNSMDLTGLKEAPLRLKEIGSSKQEEWRDLCEDLEKDPFGQMYKIVMSPLKLPNPRLTLTKQQRREIFGDLFMGVREHPYRMGEVEAPPPFSGQEIADASARIMSGNAPGPDNLTPEVVKRTIEAAPEYYKQVFNNLLKQNEFPEDSKRTALVLIDKPKKSPEEKTKCRPICLISALGKLYENLINKRLMEDIEQCGGLGQKQFGFRKNRSTVDAIEEVLNTVRGTNGEKPEWSALILNVLYDDVMKIDAPEGVSLVCYADDMAIVVTASTKEDMILKGNETLHSIKLWMAANKLSIAEEKTVATILNQKRKVEISFKPGELPHKSGSVGQIPGSHSRPRAAI</sequence>
<dbReference type="InterPro" id="IPR005135">
    <property type="entry name" value="Endo/exonuclease/phosphatase"/>
</dbReference>
<dbReference type="Pfam" id="PF14529">
    <property type="entry name" value="Exo_endo_phos_2"/>
    <property type="match status" value="1"/>
</dbReference>
<proteinExistence type="predicted"/>
<feature type="domain" description="Endonuclease/exonuclease/phosphatase" evidence="2">
    <location>
        <begin position="60"/>
        <end position="134"/>
    </location>
</feature>
<dbReference type="EMBL" id="JABDTM020012064">
    <property type="protein sequence ID" value="KAH0820365.1"/>
    <property type="molecule type" value="Genomic_DNA"/>
</dbReference>
<name>A0A8J6HTC4_TENMO</name>
<reference evidence="3" key="1">
    <citation type="journal article" date="2020" name="J Insects Food Feed">
        <title>The yellow mealworm (Tenebrio molitor) genome: a resource for the emerging insects as food and feed industry.</title>
        <authorList>
            <person name="Eriksson T."/>
            <person name="Andere A."/>
            <person name="Kelstrup H."/>
            <person name="Emery V."/>
            <person name="Picard C."/>
        </authorList>
    </citation>
    <scope>NUCLEOTIDE SEQUENCE</scope>
    <source>
        <strain evidence="3">Stoneville</strain>
        <tissue evidence="3">Whole head</tissue>
    </source>
</reference>
<dbReference type="SUPFAM" id="SSF56672">
    <property type="entry name" value="DNA/RNA polymerases"/>
    <property type="match status" value="1"/>
</dbReference>
<evidence type="ECO:0000313" key="4">
    <source>
        <dbReference type="Proteomes" id="UP000719412"/>
    </source>
</evidence>
<dbReference type="Proteomes" id="UP000719412">
    <property type="component" value="Unassembled WGS sequence"/>
</dbReference>
<dbReference type="PANTHER" id="PTHR19446">
    <property type="entry name" value="REVERSE TRANSCRIPTASES"/>
    <property type="match status" value="1"/>
</dbReference>
<comment type="caution">
    <text evidence="3">The sequence shown here is derived from an EMBL/GenBank/DDBJ whole genome shotgun (WGS) entry which is preliminary data.</text>
</comment>
<dbReference type="InterPro" id="IPR036691">
    <property type="entry name" value="Endo/exonu/phosph_ase_sf"/>
</dbReference>
<dbReference type="GO" id="GO:0003824">
    <property type="term" value="F:catalytic activity"/>
    <property type="evidence" value="ECO:0007669"/>
    <property type="project" value="InterPro"/>
</dbReference>
<dbReference type="GO" id="GO:0071897">
    <property type="term" value="P:DNA biosynthetic process"/>
    <property type="evidence" value="ECO:0007669"/>
    <property type="project" value="UniProtKB-ARBA"/>
</dbReference>
<dbReference type="SUPFAM" id="SSF56219">
    <property type="entry name" value="DNase I-like"/>
    <property type="match status" value="1"/>
</dbReference>
<feature type="region of interest" description="Disordered" evidence="1">
    <location>
        <begin position="438"/>
        <end position="462"/>
    </location>
</feature>
<accession>A0A8J6HTC4</accession>
<organism evidence="3 4">
    <name type="scientific">Tenebrio molitor</name>
    <name type="common">Yellow mealworm beetle</name>
    <dbReference type="NCBI Taxonomy" id="7067"/>
    <lineage>
        <taxon>Eukaryota</taxon>
        <taxon>Metazoa</taxon>
        <taxon>Ecdysozoa</taxon>
        <taxon>Arthropoda</taxon>
        <taxon>Hexapoda</taxon>
        <taxon>Insecta</taxon>
        <taxon>Pterygota</taxon>
        <taxon>Neoptera</taxon>
        <taxon>Endopterygota</taxon>
        <taxon>Coleoptera</taxon>
        <taxon>Polyphaga</taxon>
        <taxon>Cucujiformia</taxon>
        <taxon>Tenebrionidae</taxon>
        <taxon>Tenebrio</taxon>
    </lineage>
</organism>
<evidence type="ECO:0000259" key="2">
    <source>
        <dbReference type="Pfam" id="PF14529"/>
    </source>
</evidence>
<evidence type="ECO:0000256" key="1">
    <source>
        <dbReference type="SAM" id="MobiDB-lite"/>
    </source>
</evidence>
<dbReference type="InterPro" id="IPR043502">
    <property type="entry name" value="DNA/RNA_pol_sf"/>
</dbReference>